<comment type="caution">
    <text evidence="1">The sequence shown here is derived from an EMBL/GenBank/DDBJ whole genome shotgun (WGS) entry which is preliminary data.</text>
</comment>
<feature type="non-terminal residue" evidence="1">
    <location>
        <position position="1"/>
    </location>
</feature>
<dbReference type="Gene3D" id="3.20.20.140">
    <property type="entry name" value="Metal-dependent hydrolases"/>
    <property type="match status" value="1"/>
</dbReference>
<reference evidence="1 2" key="1">
    <citation type="submission" date="2020-01" db="EMBL/GenBank/DDBJ databases">
        <title>Insect and environment-associated Actinomycetes.</title>
        <authorList>
            <person name="Currrie C."/>
            <person name="Chevrette M."/>
            <person name="Carlson C."/>
            <person name="Stubbendieck R."/>
            <person name="Wendt-Pienkowski E."/>
        </authorList>
    </citation>
    <scope>NUCLEOTIDE SEQUENCE [LARGE SCALE GENOMIC DNA]</scope>
    <source>
        <strain evidence="1 2">SID7590</strain>
    </source>
</reference>
<dbReference type="AlphaFoldDB" id="A0A7K3RQD9"/>
<sequence length="83" mass="8933">QVTPVLTNAVRYADPDRGEVADILDSARLLVPIDARDASRLDTGQRWLKDTGEMERIAGRIAEAAGGRSGDARRLLAATEETA</sequence>
<dbReference type="RefSeq" id="WP_164199475.1">
    <property type="nucleotide sequence ID" value="NZ_JAAGMP010000158.1"/>
</dbReference>
<organism evidence="1 2">
    <name type="scientific">Streptomyces parvus</name>
    <dbReference type="NCBI Taxonomy" id="66428"/>
    <lineage>
        <taxon>Bacteria</taxon>
        <taxon>Bacillati</taxon>
        <taxon>Actinomycetota</taxon>
        <taxon>Actinomycetes</taxon>
        <taxon>Kitasatosporales</taxon>
        <taxon>Streptomycetaceae</taxon>
        <taxon>Streptomyces</taxon>
    </lineage>
</organism>
<evidence type="ECO:0000313" key="2">
    <source>
        <dbReference type="Proteomes" id="UP000469670"/>
    </source>
</evidence>
<feature type="non-terminal residue" evidence="1">
    <location>
        <position position="83"/>
    </location>
</feature>
<evidence type="ECO:0000313" key="1">
    <source>
        <dbReference type="EMBL" id="NEC17193.1"/>
    </source>
</evidence>
<dbReference type="EMBL" id="JAAGMP010000158">
    <property type="protein sequence ID" value="NEC17193.1"/>
    <property type="molecule type" value="Genomic_DNA"/>
</dbReference>
<gene>
    <name evidence="1" type="ORF">G3I50_02735</name>
</gene>
<accession>A0A7K3RQD9</accession>
<protein>
    <submittedName>
        <fullName evidence="1">Uncharacterized protein</fullName>
    </submittedName>
</protein>
<name>A0A7K3RQD9_9ACTN</name>
<proteinExistence type="predicted"/>
<dbReference type="Proteomes" id="UP000469670">
    <property type="component" value="Unassembled WGS sequence"/>
</dbReference>